<evidence type="ECO:0000256" key="2">
    <source>
        <dbReference type="ARBA" id="ARBA00006846"/>
    </source>
</evidence>
<sequence length="194" mass="20491">MSAPSAASDSLPMDTDAPVAAPPTLEDQTSDLGTGDIGAAADTVAKHEPGAAKKAKKIAKKKKGAALGGVGKTESLDGIKRKTHRHKKDYASYSTFIYRVLKQVHPDVGISNKSMSIMNSFVNDMIDRIATEAGRLARTNKRNTITAREIQTAVRLIMQGELARHAVSEGTKAVTKYNEAVNAGSVGDEETAAA</sequence>
<evidence type="ECO:0000256" key="1">
    <source>
        <dbReference type="ARBA" id="ARBA00004286"/>
    </source>
</evidence>
<evidence type="ECO:0000256" key="5">
    <source>
        <dbReference type="ARBA" id="ARBA00023269"/>
    </source>
</evidence>
<dbReference type="EMBL" id="ON887157">
    <property type="protein sequence ID" value="WBR14756.1"/>
    <property type="molecule type" value="Genomic_DNA"/>
</dbReference>
<dbReference type="GO" id="GO:0046982">
    <property type="term" value="F:protein heterodimerization activity"/>
    <property type="evidence" value="ECO:0007669"/>
    <property type="project" value="InterPro"/>
</dbReference>
<dbReference type="InterPro" id="IPR007125">
    <property type="entry name" value="H2A/H2B/H3"/>
</dbReference>
<comment type="subcellular location">
    <subcellularLocation>
        <location evidence="1">Chromosome</location>
    </subcellularLocation>
</comment>
<evidence type="ECO:0000256" key="4">
    <source>
        <dbReference type="ARBA" id="ARBA00023125"/>
    </source>
</evidence>
<dbReference type="FunFam" id="1.10.20.10:FF:000043">
    <property type="entry name" value="Histone H2B"/>
    <property type="match status" value="1"/>
</dbReference>
<feature type="domain" description="Core Histone H2A/H2B/H3" evidence="7">
    <location>
        <begin position="80"/>
        <end position="156"/>
    </location>
</feature>
<dbReference type="PANTHER" id="PTHR23428">
    <property type="entry name" value="HISTONE H2B"/>
    <property type="match status" value="1"/>
</dbReference>
<dbReference type="SMART" id="SM00427">
    <property type="entry name" value="H2B"/>
    <property type="match status" value="1"/>
</dbReference>
<dbReference type="GO" id="GO:0003677">
    <property type="term" value="F:DNA binding"/>
    <property type="evidence" value="ECO:0007669"/>
    <property type="project" value="UniProtKB-KW"/>
</dbReference>
<comment type="similarity">
    <text evidence="2">Belongs to the histone H2B family.</text>
</comment>
<evidence type="ECO:0000313" key="8">
    <source>
        <dbReference type="EMBL" id="WBR14756.1"/>
    </source>
</evidence>
<accession>A0AA95ENE3</accession>
<keyword evidence="3" id="KW-0158">Chromosome</keyword>
<evidence type="ECO:0000313" key="9">
    <source>
        <dbReference type="Proteomes" id="UP001185135"/>
    </source>
</evidence>
<dbReference type="PRINTS" id="PR00621">
    <property type="entry name" value="HISTONEH2B"/>
</dbReference>
<dbReference type="GO" id="GO:0030527">
    <property type="term" value="F:structural constituent of chromatin"/>
    <property type="evidence" value="ECO:0007669"/>
    <property type="project" value="InterPro"/>
</dbReference>
<dbReference type="Gene3D" id="1.10.20.10">
    <property type="entry name" value="Histone, subunit A"/>
    <property type="match status" value="1"/>
</dbReference>
<dbReference type="Proteomes" id="UP001185135">
    <property type="component" value="Segment"/>
</dbReference>
<evidence type="ECO:0000259" key="7">
    <source>
        <dbReference type="Pfam" id="PF00125"/>
    </source>
</evidence>
<name>A0AA95ENE3_9VIRU</name>
<proteinExistence type="inferred from homology"/>
<evidence type="ECO:0000256" key="6">
    <source>
        <dbReference type="SAM" id="MobiDB-lite"/>
    </source>
</evidence>
<dbReference type="SUPFAM" id="SSF47113">
    <property type="entry name" value="Histone-fold"/>
    <property type="match status" value="1"/>
</dbReference>
<dbReference type="Pfam" id="PF00125">
    <property type="entry name" value="Histone"/>
    <property type="match status" value="1"/>
</dbReference>
<gene>
    <name evidence="8" type="ORF">pkur_cds_582</name>
</gene>
<dbReference type="InterPro" id="IPR055333">
    <property type="entry name" value="HISTONE_H2B_site"/>
</dbReference>
<dbReference type="CDD" id="cd22910">
    <property type="entry name" value="HFD_H2B"/>
    <property type="match status" value="1"/>
</dbReference>
<reference evidence="8" key="1">
    <citation type="submission" date="2022-06" db="EMBL/GenBank/DDBJ databases">
        <authorList>
            <person name="Legendre M."/>
            <person name="Claverie J.-M."/>
            <person name="Alempic J.-M."/>
            <person name="Abergel C."/>
        </authorList>
    </citation>
    <scope>NUCLEOTIDE SEQUENCE</scope>
    <source>
        <strain evidence="8">Kuranda</strain>
    </source>
</reference>
<keyword evidence="4" id="KW-0238">DNA-binding</keyword>
<evidence type="ECO:0000256" key="3">
    <source>
        <dbReference type="ARBA" id="ARBA00022454"/>
    </source>
</evidence>
<dbReference type="InterPro" id="IPR000558">
    <property type="entry name" value="Histone_H2B"/>
</dbReference>
<organism evidence="8 9">
    <name type="scientific">Pandoravirus kuranda</name>
    <dbReference type="NCBI Taxonomy" id="3019033"/>
    <lineage>
        <taxon>Viruses</taxon>
        <taxon>Pandoravirus</taxon>
    </lineage>
</organism>
<dbReference type="PROSITE" id="PS00357">
    <property type="entry name" value="HISTONE_H2B"/>
    <property type="match status" value="1"/>
</dbReference>
<keyword evidence="5" id="KW-0544">Nucleosome core</keyword>
<feature type="region of interest" description="Disordered" evidence="6">
    <location>
        <begin position="1"/>
        <end position="58"/>
    </location>
</feature>
<dbReference type="InterPro" id="IPR009072">
    <property type="entry name" value="Histone-fold"/>
</dbReference>
<protein>
    <submittedName>
        <fullName evidence="8">H2b histone</fullName>
    </submittedName>
</protein>